<dbReference type="Gene3D" id="1.10.1130.10">
    <property type="entry name" value="Flavocytochrome C3, Chain A"/>
    <property type="match status" value="1"/>
</dbReference>
<organism evidence="1 2">
    <name type="scientific">Bradyrhizobium neotropicale</name>
    <dbReference type="NCBI Taxonomy" id="1497615"/>
    <lineage>
        <taxon>Bacteria</taxon>
        <taxon>Pseudomonadati</taxon>
        <taxon>Pseudomonadota</taxon>
        <taxon>Alphaproteobacteria</taxon>
        <taxon>Hyphomicrobiales</taxon>
        <taxon>Nitrobacteraceae</taxon>
        <taxon>Bradyrhizobium</taxon>
    </lineage>
</organism>
<gene>
    <name evidence="1" type="ORF">AXW67_28870</name>
</gene>
<accession>A0A176YNA9</accession>
<evidence type="ECO:0000313" key="1">
    <source>
        <dbReference type="EMBL" id="OAF08662.1"/>
    </source>
</evidence>
<sequence>MDHATEQSVRGDFSGAIFEYAGTHSRFFRDGNKFLVETDGPDGKLATFEIKYTFGVEALQQYLIEFPDGRLQALSIAWDRRPRDKAGQRWFHLYPDAAVIRSDPLHWTKLNQNWNFMCARTSRDA</sequence>
<proteinExistence type="predicted"/>
<reference evidence="1 2" key="1">
    <citation type="submission" date="2016-02" db="EMBL/GenBank/DDBJ databases">
        <title>Draft genome sequence of the strain BR 10247T Bradyrhizobium neotropicale isolated from nodules of Centrolobium paraense.</title>
        <authorList>
            <person name="Simoes-Araujo J.L."/>
            <person name="Barauna A.C."/>
            <person name="Silva K."/>
            <person name="Zilli J.E."/>
        </authorList>
    </citation>
    <scope>NUCLEOTIDE SEQUENCE [LARGE SCALE GENOMIC DNA]</scope>
    <source>
        <strain evidence="1 2">BR 10247</strain>
    </source>
</reference>
<comment type="caution">
    <text evidence="1">The sequence shown here is derived from an EMBL/GenBank/DDBJ whole genome shotgun (WGS) entry which is preliminary data.</text>
</comment>
<dbReference type="AlphaFoldDB" id="A0A176YNA9"/>
<evidence type="ECO:0000313" key="2">
    <source>
        <dbReference type="Proteomes" id="UP000077173"/>
    </source>
</evidence>
<dbReference type="EMBL" id="LSEF01000102">
    <property type="protein sequence ID" value="OAF08662.1"/>
    <property type="molecule type" value="Genomic_DNA"/>
</dbReference>
<name>A0A176YNA9_9BRAD</name>
<keyword evidence="2" id="KW-1185">Reference proteome</keyword>
<dbReference type="Proteomes" id="UP000077173">
    <property type="component" value="Unassembled WGS sequence"/>
</dbReference>
<protein>
    <submittedName>
        <fullName evidence="1">Uncharacterized protein</fullName>
    </submittedName>
</protein>